<sequence>MGFRVEPSYLDGYSKQVQRAGDHAAAVKTYLGGHPPPQSMGEDGLHALIGPVKSALDKSMNAALSASDRVNKVLVSSGDGLSEAASHYRHSDAAAAARLDNTLPAATTGEPTGLEKQWAANVCGPSFGDSRAPEGRLTAPGDTEFSHPLGWMDNLSVSNWALKGFDWVFGFNPLDRVLESLLGDWQAIAKGGIALGRAGDAFGDIGYNVQGGAIAVRAGWEGRAADAAYHRFTGIAGDTASLGDPLREMSRQYSEIARGVWNTSEAVSGFIKGLLDAAIIAGIAAAAGTATAASGVGAVVGYGVAAAEVANMLKLWGQATAAISAIYGAVQMALGVVEGQIAKLDSITLPDNSASSGYRHPLVPDWVGAR</sequence>
<dbReference type="HOGENOM" id="CLU_747283_0_0_11"/>
<reference evidence="1 2" key="1">
    <citation type="journal article" date="2014" name="J. Biotechnol.">
        <title>Complete genome sequence of the actinobacterium Actinoplanes friuliensis HAG 010964, producer of the lipopeptide antibiotic friulimycin.</title>
        <authorList>
            <person name="Ruckert C."/>
            <person name="Szczepanowski R."/>
            <person name="Albersmeier A."/>
            <person name="Goesmann A."/>
            <person name="Fischer N."/>
            <person name="Steinkamper A."/>
            <person name="Puhler A."/>
            <person name="Biener R."/>
            <person name="Schwartz D."/>
            <person name="Kalinowski J."/>
        </authorList>
    </citation>
    <scope>NUCLEOTIDE SEQUENCE [LARGE SCALE GENOMIC DNA]</scope>
    <source>
        <strain evidence="1 2">DSM 7358</strain>
    </source>
</reference>
<proteinExistence type="predicted"/>
<dbReference type="PATRIC" id="fig|1246995.3.peg.4825"/>
<dbReference type="EMBL" id="CP006272">
    <property type="protein sequence ID" value="AGZ43032.1"/>
    <property type="molecule type" value="Genomic_DNA"/>
</dbReference>
<gene>
    <name evidence="1" type="ORF">AFR_23820</name>
</gene>
<accession>U5W1Y2</accession>
<dbReference type="KEGG" id="afs:AFR_23820"/>
<dbReference type="STRING" id="1246995.AFR_23820"/>
<evidence type="ECO:0000313" key="1">
    <source>
        <dbReference type="EMBL" id="AGZ43032.1"/>
    </source>
</evidence>
<dbReference type="AlphaFoldDB" id="U5W1Y2"/>
<organism evidence="1 2">
    <name type="scientific">Actinoplanes friuliensis DSM 7358</name>
    <dbReference type="NCBI Taxonomy" id="1246995"/>
    <lineage>
        <taxon>Bacteria</taxon>
        <taxon>Bacillati</taxon>
        <taxon>Actinomycetota</taxon>
        <taxon>Actinomycetes</taxon>
        <taxon>Micromonosporales</taxon>
        <taxon>Micromonosporaceae</taxon>
        <taxon>Actinoplanes</taxon>
    </lineage>
</organism>
<evidence type="ECO:0000313" key="2">
    <source>
        <dbReference type="Proteomes" id="UP000017746"/>
    </source>
</evidence>
<protein>
    <submittedName>
        <fullName evidence="1">Uncharacterized protein</fullName>
    </submittedName>
</protein>
<dbReference type="RefSeq" id="WP_023363622.1">
    <property type="nucleotide sequence ID" value="NC_022657.1"/>
</dbReference>
<name>U5W1Y2_9ACTN</name>
<dbReference type="OrthoDB" id="3692598at2"/>
<dbReference type="Proteomes" id="UP000017746">
    <property type="component" value="Chromosome"/>
</dbReference>
<keyword evidence="2" id="KW-1185">Reference proteome</keyword>
<dbReference type="eggNOG" id="ENOG5033D73">
    <property type="taxonomic scope" value="Bacteria"/>
</dbReference>